<dbReference type="Gene3D" id="3.90.70.10">
    <property type="entry name" value="Cysteine proteinases"/>
    <property type="match status" value="1"/>
</dbReference>
<dbReference type="AlphaFoldDB" id="A0A0G0WHP0"/>
<evidence type="ECO:0000313" key="2">
    <source>
        <dbReference type="Proteomes" id="UP000034753"/>
    </source>
</evidence>
<name>A0A0G0WHP0_9BACT</name>
<protein>
    <recommendedName>
        <fullName evidence="3">Peptidase C39-like domain-containing protein</fullName>
    </recommendedName>
</protein>
<proteinExistence type="predicted"/>
<reference evidence="1 2" key="1">
    <citation type="journal article" date="2015" name="Nature">
        <title>rRNA introns, odd ribosomes, and small enigmatic genomes across a large radiation of phyla.</title>
        <authorList>
            <person name="Brown C.T."/>
            <person name="Hug L.A."/>
            <person name="Thomas B.C."/>
            <person name="Sharon I."/>
            <person name="Castelle C.J."/>
            <person name="Singh A."/>
            <person name="Wilkins M.J."/>
            <person name="Williams K.H."/>
            <person name="Banfield J.F."/>
        </authorList>
    </citation>
    <scope>NUCLEOTIDE SEQUENCE [LARGE SCALE GENOMIC DNA]</scope>
</reference>
<accession>A0A0G0WHP0</accession>
<evidence type="ECO:0000313" key="1">
    <source>
        <dbReference type="EMBL" id="KKS12395.1"/>
    </source>
</evidence>
<gene>
    <name evidence="1" type="ORF">UU67_C0054G0005</name>
</gene>
<evidence type="ECO:0008006" key="3">
    <source>
        <dbReference type="Google" id="ProtNLM"/>
    </source>
</evidence>
<sequence length="210" mass="24116">MKKHVPFVSNTSDDMHCVPAVFRMVHKYFLKKDISWKEIDKILKVVSGKGTWTFPGLTGFAKKGISIIQIEQVDYENMYRQEPEYLHKVVGEKNAQYYLTKSNIASVIPFVPDFLKHVHHETRRGTVEEIIDFLKEGGLVGVEVNSATLNNNPGFNLHYILLYDFDEKYITFHDSGLPPIEGRRITIEDLRKCYDYPGANGGITVFKNNT</sequence>
<dbReference type="Proteomes" id="UP000034753">
    <property type="component" value="Unassembled WGS sequence"/>
</dbReference>
<comment type="caution">
    <text evidence="1">The sequence shown here is derived from an EMBL/GenBank/DDBJ whole genome shotgun (WGS) entry which is preliminary data.</text>
</comment>
<organism evidence="1 2">
    <name type="scientific">Candidatus Daviesbacteria bacterium GW2011_GWB1_41_5</name>
    <dbReference type="NCBI Taxonomy" id="1618429"/>
    <lineage>
        <taxon>Bacteria</taxon>
        <taxon>Candidatus Daviesiibacteriota</taxon>
    </lineage>
</organism>
<dbReference type="EMBL" id="LCBN01000054">
    <property type="protein sequence ID" value="KKS12395.1"/>
    <property type="molecule type" value="Genomic_DNA"/>
</dbReference>